<evidence type="ECO:0000259" key="4">
    <source>
        <dbReference type="Pfam" id="PF00535"/>
    </source>
</evidence>
<dbReference type="EC" id="2.4.-.-" evidence="5"/>
<proteinExistence type="inferred from homology"/>
<evidence type="ECO:0000313" key="5">
    <source>
        <dbReference type="EMBL" id="QDU23055.1"/>
    </source>
</evidence>
<gene>
    <name evidence="5" type="primary">epsE_2</name>
    <name evidence="5" type="ORF">ETAA1_50450</name>
</gene>
<dbReference type="RefSeq" id="WP_145243158.1">
    <property type="nucleotide sequence ID" value="NZ_CP036273.1"/>
</dbReference>
<dbReference type="InterPro" id="IPR029044">
    <property type="entry name" value="Nucleotide-diphossugar_trans"/>
</dbReference>
<dbReference type="InterPro" id="IPR001173">
    <property type="entry name" value="Glyco_trans_2-like"/>
</dbReference>
<dbReference type="GO" id="GO:0016757">
    <property type="term" value="F:glycosyltransferase activity"/>
    <property type="evidence" value="ECO:0007669"/>
    <property type="project" value="UniProtKB-KW"/>
</dbReference>
<dbReference type="Gene3D" id="3.90.550.10">
    <property type="entry name" value="Spore Coat Polysaccharide Biosynthesis Protein SpsA, Chain A"/>
    <property type="match status" value="1"/>
</dbReference>
<keyword evidence="2 5" id="KW-0328">Glycosyltransferase</keyword>
<sequence>MRVSVALCTYNGERFLPAQLASIRGQDRLPDELVACDDGSTDRTVELLRAFAAESPFRVRVEVNPTRLGSSDNFARAVSHCTGSLIALCDQDDVWHPDKLATQEAALAADPGANFAFSDADVVDEHGEPLGYTLWRSIGFGRREQKQFAAGEGFECLLRRYRVTGATLMVRAALRELLLPVPRGWVHDAWFALVLSAVGRGIPVAEPLVHYRRHGGQQVGATLRSVGEEFDAARRLTANGCDAVADRYAAALARLEKLPGVSAERLELLAGKVAFHRKRAWLRRRAWLPARLPGVVGELLRGNYGRYARGVLAAGQDVLLR</sequence>
<dbReference type="EMBL" id="CP036273">
    <property type="protein sequence ID" value="QDU23055.1"/>
    <property type="molecule type" value="Genomic_DNA"/>
</dbReference>
<evidence type="ECO:0000256" key="3">
    <source>
        <dbReference type="ARBA" id="ARBA00022679"/>
    </source>
</evidence>
<organism evidence="5 6">
    <name type="scientific">Urbifossiella limnaea</name>
    <dbReference type="NCBI Taxonomy" id="2528023"/>
    <lineage>
        <taxon>Bacteria</taxon>
        <taxon>Pseudomonadati</taxon>
        <taxon>Planctomycetota</taxon>
        <taxon>Planctomycetia</taxon>
        <taxon>Gemmatales</taxon>
        <taxon>Gemmataceae</taxon>
        <taxon>Urbifossiella</taxon>
    </lineage>
</organism>
<dbReference type="OrthoDB" id="9802649at2"/>
<dbReference type="PANTHER" id="PTHR43685:SF5">
    <property type="entry name" value="GLYCOSYLTRANSFERASE EPSE-RELATED"/>
    <property type="match status" value="1"/>
</dbReference>
<dbReference type="AlphaFoldDB" id="A0A517XZW4"/>
<evidence type="ECO:0000256" key="1">
    <source>
        <dbReference type="ARBA" id="ARBA00006739"/>
    </source>
</evidence>
<dbReference type="SUPFAM" id="SSF53448">
    <property type="entry name" value="Nucleotide-diphospho-sugar transferases"/>
    <property type="match status" value="1"/>
</dbReference>
<feature type="domain" description="Glycosyltransferase 2-like" evidence="4">
    <location>
        <begin position="4"/>
        <end position="149"/>
    </location>
</feature>
<comment type="similarity">
    <text evidence="1">Belongs to the glycosyltransferase 2 family.</text>
</comment>
<protein>
    <submittedName>
        <fullName evidence="5">Glycosyltransferase EpsE</fullName>
        <ecNumber evidence="5">2.4.-.-</ecNumber>
    </submittedName>
</protein>
<dbReference type="InterPro" id="IPR050834">
    <property type="entry name" value="Glycosyltransf_2"/>
</dbReference>
<evidence type="ECO:0000313" key="6">
    <source>
        <dbReference type="Proteomes" id="UP000319576"/>
    </source>
</evidence>
<keyword evidence="6" id="KW-1185">Reference proteome</keyword>
<dbReference type="Proteomes" id="UP000319576">
    <property type="component" value="Chromosome"/>
</dbReference>
<reference evidence="5 6" key="1">
    <citation type="submission" date="2019-02" db="EMBL/GenBank/DDBJ databases">
        <title>Deep-cultivation of Planctomycetes and their phenomic and genomic characterization uncovers novel biology.</title>
        <authorList>
            <person name="Wiegand S."/>
            <person name="Jogler M."/>
            <person name="Boedeker C."/>
            <person name="Pinto D."/>
            <person name="Vollmers J."/>
            <person name="Rivas-Marin E."/>
            <person name="Kohn T."/>
            <person name="Peeters S.H."/>
            <person name="Heuer A."/>
            <person name="Rast P."/>
            <person name="Oberbeckmann S."/>
            <person name="Bunk B."/>
            <person name="Jeske O."/>
            <person name="Meyerdierks A."/>
            <person name="Storesund J.E."/>
            <person name="Kallscheuer N."/>
            <person name="Luecker S."/>
            <person name="Lage O.M."/>
            <person name="Pohl T."/>
            <person name="Merkel B.J."/>
            <person name="Hornburger P."/>
            <person name="Mueller R.-W."/>
            <person name="Bruemmer F."/>
            <person name="Labrenz M."/>
            <person name="Spormann A.M."/>
            <person name="Op den Camp H."/>
            <person name="Overmann J."/>
            <person name="Amann R."/>
            <person name="Jetten M.S.M."/>
            <person name="Mascher T."/>
            <person name="Medema M.H."/>
            <person name="Devos D.P."/>
            <person name="Kaster A.-K."/>
            <person name="Ovreas L."/>
            <person name="Rohde M."/>
            <person name="Galperin M.Y."/>
            <person name="Jogler C."/>
        </authorList>
    </citation>
    <scope>NUCLEOTIDE SEQUENCE [LARGE SCALE GENOMIC DNA]</scope>
    <source>
        <strain evidence="5 6">ETA_A1</strain>
    </source>
</reference>
<name>A0A517XZW4_9BACT</name>
<dbReference type="PANTHER" id="PTHR43685">
    <property type="entry name" value="GLYCOSYLTRANSFERASE"/>
    <property type="match status" value="1"/>
</dbReference>
<dbReference type="KEGG" id="uli:ETAA1_50450"/>
<evidence type="ECO:0000256" key="2">
    <source>
        <dbReference type="ARBA" id="ARBA00022676"/>
    </source>
</evidence>
<dbReference type="Pfam" id="PF00535">
    <property type="entry name" value="Glycos_transf_2"/>
    <property type="match status" value="1"/>
</dbReference>
<accession>A0A517XZW4</accession>
<dbReference type="CDD" id="cd04196">
    <property type="entry name" value="GT_2_like_d"/>
    <property type="match status" value="1"/>
</dbReference>
<keyword evidence="3 5" id="KW-0808">Transferase</keyword>